<reference evidence="3" key="2">
    <citation type="submission" date="2020-04" db="EMBL/GenBank/DDBJ databases">
        <authorList>
            <consortium name="NCBI Genome Project"/>
        </authorList>
    </citation>
    <scope>NUCLEOTIDE SEQUENCE</scope>
    <source>
        <strain evidence="3">CBS 304.34</strain>
    </source>
</reference>
<gene>
    <name evidence="1 3" type="ORF">BDZ99DRAFT_492414</name>
</gene>
<organism evidence="1">
    <name type="scientific">Mytilinidion resinicola</name>
    <dbReference type="NCBI Taxonomy" id="574789"/>
    <lineage>
        <taxon>Eukaryota</taxon>
        <taxon>Fungi</taxon>
        <taxon>Dikarya</taxon>
        <taxon>Ascomycota</taxon>
        <taxon>Pezizomycotina</taxon>
        <taxon>Dothideomycetes</taxon>
        <taxon>Pleosporomycetidae</taxon>
        <taxon>Mytilinidiales</taxon>
        <taxon>Mytilinidiaceae</taxon>
        <taxon>Mytilinidion</taxon>
    </lineage>
</organism>
<name>A0A6A6XZ84_9PEZI</name>
<dbReference type="AlphaFoldDB" id="A0A6A6XZ84"/>
<dbReference type="RefSeq" id="XP_033568835.1">
    <property type="nucleotide sequence ID" value="XM_033723165.1"/>
</dbReference>
<dbReference type="Proteomes" id="UP000504636">
    <property type="component" value="Unplaced"/>
</dbReference>
<sequence>MSLDTLEPGGLYVVLFIQNVPPPKDDFHWGLYLHKYKNIGGTKYHIWDPDRDWVWVADHGMTTGLFKSHALVGLFQIARVSPEWECEVDRAARSFDDSLNQRPGIGCDVWLFWTPAPGNGTVVLKCKDLEALKAEILDFANQNAQAAAKAVRPRPIIMSRLCGL</sequence>
<dbReference type="OrthoDB" id="3016366at2759"/>
<keyword evidence="2" id="KW-1185">Reference proteome</keyword>
<protein>
    <submittedName>
        <fullName evidence="1 3">Uncharacterized protein</fullName>
    </submittedName>
</protein>
<proteinExistence type="predicted"/>
<reference evidence="3" key="3">
    <citation type="submission" date="2025-04" db="UniProtKB">
        <authorList>
            <consortium name="RefSeq"/>
        </authorList>
    </citation>
    <scope>IDENTIFICATION</scope>
    <source>
        <strain evidence="3">CBS 304.34</strain>
    </source>
</reference>
<evidence type="ECO:0000313" key="3">
    <source>
        <dbReference type="RefSeq" id="XP_033568835.1"/>
    </source>
</evidence>
<dbReference type="GeneID" id="54464058"/>
<reference evidence="1 3" key="1">
    <citation type="journal article" date="2020" name="Stud. Mycol.">
        <title>101 Dothideomycetes genomes: a test case for predicting lifestyles and emergence of pathogens.</title>
        <authorList>
            <person name="Haridas S."/>
            <person name="Albert R."/>
            <person name="Binder M."/>
            <person name="Bloem J."/>
            <person name="Labutti K."/>
            <person name="Salamov A."/>
            <person name="Andreopoulos B."/>
            <person name="Baker S."/>
            <person name="Barry K."/>
            <person name="Bills G."/>
            <person name="Bluhm B."/>
            <person name="Cannon C."/>
            <person name="Castanera R."/>
            <person name="Culley D."/>
            <person name="Daum C."/>
            <person name="Ezra D."/>
            <person name="Gonzalez J."/>
            <person name="Henrissat B."/>
            <person name="Kuo A."/>
            <person name="Liang C."/>
            <person name="Lipzen A."/>
            <person name="Lutzoni F."/>
            <person name="Magnuson J."/>
            <person name="Mondo S."/>
            <person name="Nolan M."/>
            <person name="Ohm R."/>
            <person name="Pangilinan J."/>
            <person name="Park H.-J."/>
            <person name="Ramirez L."/>
            <person name="Alfaro M."/>
            <person name="Sun H."/>
            <person name="Tritt A."/>
            <person name="Yoshinaga Y."/>
            <person name="Zwiers L.-H."/>
            <person name="Turgeon B."/>
            <person name="Goodwin S."/>
            <person name="Spatafora J."/>
            <person name="Crous P."/>
            <person name="Grigoriev I."/>
        </authorList>
    </citation>
    <scope>NUCLEOTIDE SEQUENCE</scope>
    <source>
        <strain evidence="1 3">CBS 304.34</strain>
    </source>
</reference>
<evidence type="ECO:0000313" key="1">
    <source>
        <dbReference type="EMBL" id="KAF2801871.1"/>
    </source>
</evidence>
<evidence type="ECO:0000313" key="2">
    <source>
        <dbReference type="Proteomes" id="UP000504636"/>
    </source>
</evidence>
<accession>A0A6A6XZ84</accession>
<dbReference type="EMBL" id="MU003727">
    <property type="protein sequence ID" value="KAF2801871.1"/>
    <property type="molecule type" value="Genomic_DNA"/>
</dbReference>